<keyword evidence="5" id="KW-1133">Transmembrane helix</keyword>
<dbReference type="InterPro" id="IPR036127">
    <property type="entry name" value="CcmE-like_sf"/>
</dbReference>
<dbReference type="EMBL" id="CP141615">
    <property type="protein sequence ID" value="WRP17764.1"/>
    <property type="molecule type" value="Genomic_DNA"/>
</dbReference>
<keyword evidence="2" id="KW-0479">Metal-binding</keyword>
<dbReference type="InterPro" id="IPR004329">
    <property type="entry name" value="CcmE"/>
</dbReference>
<evidence type="ECO:0000256" key="2">
    <source>
        <dbReference type="ARBA" id="ARBA00022617"/>
    </source>
</evidence>
<keyword evidence="7" id="KW-1185">Reference proteome</keyword>
<keyword evidence="2" id="KW-0408">Iron</keyword>
<keyword evidence="3" id="KW-0201">Cytochrome c-type biogenesis</keyword>
<evidence type="ECO:0000256" key="1">
    <source>
        <dbReference type="ARBA" id="ARBA00004370"/>
    </source>
</evidence>
<comment type="subcellular location">
    <subcellularLocation>
        <location evidence="1">Membrane</location>
    </subcellularLocation>
</comment>
<dbReference type="SUPFAM" id="SSF82093">
    <property type="entry name" value="Heme chaperone CcmE"/>
    <property type="match status" value="1"/>
</dbReference>
<evidence type="ECO:0000313" key="7">
    <source>
        <dbReference type="Proteomes" id="UP001332192"/>
    </source>
</evidence>
<gene>
    <name evidence="6" type="ORF">U7230_01775</name>
</gene>
<accession>A0ABZ1BYE5</accession>
<evidence type="ECO:0000313" key="6">
    <source>
        <dbReference type="EMBL" id="WRP17764.1"/>
    </source>
</evidence>
<dbReference type="Gene3D" id="2.40.50.140">
    <property type="entry name" value="Nucleic acid-binding proteins"/>
    <property type="match status" value="1"/>
</dbReference>
<evidence type="ECO:0000256" key="4">
    <source>
        <dbReference type="ARBA" id="ARBA00023136"/>
    </source>
</evidence>
<dbReference type="Pfam" id="PF03100">
    <property type="entry name" value="CcmE"/>
    <property type="match status" value="1"/>
</dbReference>
<reference evidence="6 7" key="1">
    <citation type="journal article" date="2024" name="Front. Microbiol.">
        <title>Novel thermophilic genera Geochorda gen. nov. and Carboxydochorda gen. nov. from the deep terrestrial subsurface reveal the ecophysiological diversity in the class Limnochordia.</title>
        <authorList>
            <person name="Karnachuk O.V."/>
            <person name="Lukina A.P."/>
            <person name="Avakyan M.R."/>
            <person name="Kadnikov V.V."/>
            <person name="Begmatov S."/>
            <person name="Beletsky A.V."/>
            <person name="Vlasova K.G."/>
            <person name="Novikov A.A."/>
            <person name="Shcherbakova V.A."/>
            <person name="Mardanov A.V."/>
            <person name="Ravin N.V."/>
        </authorList>
    </citation>
    <scope>NUCLEOTIDE SEQUENCE [LARGE SCALE GENOMIC DNA]</scope>
    <source>
        <strain evidence="6 7">L945</strain>
    </source>
</reference>
<keyword evidence="5" id="KW-0812">Transmembrane</keyword>
<sequence>MGQALAGDSGRERASVGGLAAIARPRKRKLWHLLGAAAVVGALGYLIVMAVGATGAYYLTVAEAQDTGIGLVGRPVRVQGMVEGATVRWEPRTMMLRFFMHDAADPARRLEVRYRGARPDGVDDGRTVIAEGRLMPGASAIEATTLMVQCPSRYDPEAPSGNGTGR</sequence>
<keyword evidence="2" id="KW-0349">Heme</keyword>
<dbReference type="RefSeq" id="WP_324717034.1">
    <property type="nucleotide sequence ID" value="NZ_CP141615.1"/>
</dbReference>
<name>A0ABZ1BYE5_9FIRM</name>
<keyword evidence="4 5" id="KW-0472">Membrane</keyword>
<proteinExistence type="predicted"/>
<evidence type="ECO:0000256" key="3">
    <source>
        <dbReference type="ARBA" id="ARBA00022748"/>
    </source>
</evidence>
<feature type="transmembrane region" description="Helical" evidence="5">
    <location>
        <begin position="33"/>
        <end position="59"/>
    </location>
</feature>
<organism evidence="6 7">
    <name type="scientific">Carboxydichorda subterranea</name>
    <dbReference type="NCBI Taxonomy" id="3109565"/>
    <lineage>
        <taxon>Bacteria</taxon>
        <taxon>Bacillati</taxon>
        <taxon>Bacillota</taxon>
        <taxon>Limnochordia</taxon>
        <taxon>Limnochordales</taxon>
        <taxon>Geochordaceae</taxon>
        <taxon>Carboxydichorda</taxon>
    </lineage>
</organism>
<dbReference type="Proteomes" id="UP001332192">
    <property type="component" value="Chromosome"/>
</dbReference>
<evidence type="ECO:0000256" key="5">
    <source>
        <dbReference type="SAM" id="Phobius"/>
    </source>
</evidence>
<protein>
    <submittedName>
        <fullName evidence="6">Cytochrome c maturation protein CcmE</fullName>
    </submittedName>
</protein>
<dbReference type="InterPro" id="IPR012340">
    <property type="entry name" value="NA-bd_OB-fold"/>
</dbReference>